<dbReference type="InterPro" id="IPR018391">
    <property type="entry name" value="PQQ_b-propeller_rpt"/>
</dbReference>
<accession>A0ABT2EQA4</accession>
<evidence type="ECO:0000313" key="3">
    <source>
        <dbReference type="Proteomes" id="UP001204798"/>
    </source>
</evidence>
<comment type="caution">
    <text evidence="2">The sequence shown here is derived from an EMBL/GenBank/DDBJ whole genome shotgun (WGS) entry which is preliminary data.</text>
</comment>
<evidence type="ECO:0000313" key="2">
    <source>
        <dbReference type="EMBL" id="MCS3920131.1"/>
    </source>
</evidence>
<dbReference type="EMBL" id="JANUCP010000004">
    <property type="protein sequence ID" value="MCS3920131.1"/>
    <property type="molecule type" value="Genomic_DNA"/>
</dbReference>
<evidence type="ECO:0000259" key="1">
    <source>
        <dbReference type="Pfam" id="PF13360"/>
    </source>
</evidence>
<keyword evidence="3" id="KW-1185">Reference proteome</keyword>
<sequence length="849" mass="95654">MGLRNLFSLSLLLCFNGLGVCDWATLRGNFQRTGFVASQLRPPFRLAWVRHFVNERIGTCVEPIVAEGKVFITTQNGSVYALDAETGQPLWRFKAHGAFLHSPAYAEGLVIAANTDGCLYALDYKTGQLRWFVFVGQGGFSASPTVSEGVVLIGSRVGKFVAVDLKSGKVRWQQDFGVPIRQTASVADGRVFVTAEDLRVRCLDIKTGKILWVSKPLNGQTARDCYPVIVKVNGKTFVVVRTNPVREMSHQIGRDRQLLCKVAGIVDDWKAIEAWARSERAKGSPDLWEREQAAIIRYLQDNRDAQTFFVLDAETGKELPLSPILWVAGCQGVGTPPVVLPDGRLLVFYRSAYGNWNLGVAPLVALGLLDLTKQRVTPLFHTHGMTPPWNTFWGTADESQNFIVIGDTVVIVHQGTLSGFNLSTGELFKIWGERDSWGGFRNLPWARNEWHGPARSGVAVWGNRIYWQTGSRILCIVWGESGQHAEDVGIDGATVKTQTAPKLPQPSRELLRKQLESVVSEILSTQWMPLHLEPGVGGSEVAFNDSGELFEALAWAYPHLPADLQRQVKDFLASEWQTHPSFAKSAWYPPNEGNPREWFPVPNELRHVGDSHHPFGNLYAIWLWASQCSEWERVRASWEAIRSCFSEFAESGWQLNPERGDLLANRYLASLIAFRKLAERFGDSDGATRAQRMVESTQNALLAWWERSAKQVRLPIFRDINEWDAFIRDGDALFFRIVPHRSKIALFHDLTQEVAETVKMKAPEALRKIWQTFELLCPTWHLVGEERQVHYGERFVDPPDFSLSAFKAYAWLLDAPASELARKVDIPFCRADLSYAVKIALVLERTERR</sequence>
<dbReference type="InterPro" id="IPR015943">
    <property type="entry name" value="WD40/YVTN_repeat-like_dom_sf"/>
</dbReference>
<dbReference type="RefSeq" id="WP_259097864.1">
    <property type="nucleotide sequence ID" value="NZ_CP130454.1"/>
</dbReference>
<dbReference type="SUPFAM" id="SSF50998">
    <property type="entry name" value="Quinoprotein alcohol dehydrogenase-like"/>
    <property type="match status" value="1"/>
</dbReference>
<dbReference type="Pfam" id="PF13360">
    <property type="entry name" value="PQQ_2"/>
    <property type="match status" value="2"/>
</dbReference>
<dbReference type="PANTHER" id="PTHR34512:SF30">
    <property type="entry name" value="OUTER MEMBRANE PROTEIN ASSEMBLY FACTOR BAMB"/>
    <property type="match status" value="1"/>
</dbReference>
<dbReference type="SMART" id="SM00564">
    <property type="entry name" value="PQQ"/>
    <property type="match status" value="4"/>
</dbReference>
<feature type="domain" description="Pyrrolo-quinoline quinone repeat" evidence="1">
    <location>
        <begin position="56"/>
        <end position="131"/>
    </location>
</feature>
<proteinExistence type="predicted"/>
<dbReference type="Gene3D" id="2.130.10.10">
    <property type="entry name" value="YVTN repeat-like/Quinoprotein amine dehydrogenase"/>
    <property type="match status" value="2"/>
</dbReference>
<feature type="domain" description="Pyrrolo-quinoline quinone repeat" evidence="1">
    <location>
        <begin position="139"/>
        <end position="239"/>
    </location>
</feature>
<name>A0ABT2EQA4_9BACT</name>
<dbReference type="Proteomes" id="UP001204798">
    <property type="component" value="Unassembled WGS sequence"/>
</dbReference>
<dbReference type="InterPro" id="IPR002372">
    <property type="entry name" value="PQQ_rpt_dom"/>
</dbReference>
<reference evidence="2 3" key="1">
    <citation type="submission" date="2022-08" db="EMBL/GenBank/DDBJ databases">
        <title>Bacterial and archaeal communities from various locations to study Microbial Dark Matter (Phase II).</title>
        <authorList>
            <person name="Stepanauskas R."/>
        </authorList>
    </citation>
    <scope>NUCLEOTIDE SEQUENCE [LARGE SCALE GENOMIC DNA]</scope>
    <source>
        <strain evidence="2 3">PD1</strain>
    </source>
</reference>
<organism evidence="2 3">
    <name type="scientific">Candidatus Fervidibacter sacchari</name>
    <dbReference type="NCBI Taxonomy" id="1448929"/>
    <lineage>
        <taxon>Bacteria</taxon>
        <taxon>Candidatus Fervidibacterota</taxon>
        <taxon>Candidatus Fervidibacter</taxon>
    </lineage>
</organism>
<gene>
    <name evidence="2" type="ORF">M2350_002548</name>
</gene>
<dbReference type="InterPro" id="IPR011047">
    <property type="entry name" value="Quinoprotein_ADH-like_sf"/>
</dbReference>
<dbReference type="PANTHER" id="PTHR34512">
    <property type="entry name" value="CELL SURFACE PROTEIN"/>
    <property type="match status" value="1"/>
</dbReference>
<protein>
    <submittedName>
        <fullName evidence="2">Outer membrane protein assembly factor BamB</fullName>
    </submittedName>
</protein>